<evidence type="ECO:0000313" key="1">
    <source>
        <dbReference type="EMBL" id="MDD2177868.1"/>
    </source>
</evidence>
<evidence type="ECO:0000313" key="2">
    <source>
        <dbReference type="Proteomes" id="UP001148932"/>
    </source>
</evidence>
<dbReference type="Proteomes" id="UP001148932">
    <property type="component" value="Unassembled WGS sequence"/>
</dbReference>
<accession>A0ABT5RVY5</accession>
<gene>
    <name evidence="1" type="ORF">OIN59_10520</name>
</gene>
<name>A0ABT5RVY5_9BURK</name>
<organism evidence="1 2">
    <name type="scientific">Acidovorax benzenivorans</name>
    <dbReference type="NCBI Taxonomy" id="2987520"/>
    <lineage>
        <taxon>Bacteria</taxon>
        <taxon>Pseudomonadati</taxon>
        <taxon>Pseudomonadota</taxon>
        <taxon>Betaproteobacteria</taxon>
        <taxon>Burkholderiales</taxon>
        <taxon>Comamonadaceae</taxon>
        <taxon>Acidovorax</taxon>
    </lineage>
</organism>
<proteinExistence type="predicted"/>
<protein>
    <recommendedName>
        <fullName evidence="3">HTH luxR-type domain-containing protein</fullName>
    </recommendedName>
</protein>
<evidence type="ECO:0008006" key="3">
    <source>
        <dbReference type="Google" id="ProtNLM"/>
    </source>
</evidence>
<dbReference type="RefSeq" id="WP_274110001.1">
    <property type="nucleotide sequence ID" value="NZ_JAPCKI010000005.1"/>
</dbReference>
<keyword evidence="2" id="KW-1185">Reference proteome</keyword>
<dbReference type="EMBL" id="JAPCKI010000005">
    <property type="protein sequence ID" value="MDD2177868.1"/>
    <property type="molecule type" value="Genomic_DNA"/>
</dbReference>
<sequence length="361" mass="38188">MPASPHPHASPSQSPASAQQRLWQELDLLCRLGLGLAPIAPDVCAVLRALVGAEAAALFWLDEHGLPEGFFHEDSPAAAQDLFLNEFERLFVGEGETNVVALARADGPAVGRLLTPDAQYFRSNTYNLLIRAGGHHHTLDLRVEAHGRTRAVLLLFRAQGRAFGAAEAALLERASASLQRAFGPGPIAAHTLPPRPDGGTGHIVLDAIGQRPVLADAAALALLQGARLRGLGVLGPHAALPPDLALRLGVRPGCSSHIPVPHGLLLAQAHELLTPAGNTAQWLITLQLQRPRQIDVVRRVLQLPLSPLQREIAALAGLGYARADAAPLTGVGDAALKKHMRSILEAAGAGDWHELGMHLRG</sequence>
<reference evidence="1" key="1">
    <citation type="submission" date="2022-10" db="EMBL/GenBank/DDBJ databases">
        <title>Description of microaerobic benzene degrading bacteria.</title>
        <authorList>
            <person name="Bedics A."/>
            <person name="Tancsics A."/>
            <person name="Banerjee S."/>
        </authorList>
    </citation>
    <scope>NUCLEOTIDE SEQUENCE</scope>
    <source>
        <strain evidence="1">D2M1</strain>
    </source>
</reference>
<comment type="caution">
    <text evidence="1">The sequence shown here is derived from an EMBL/GenBank/DDBJ whole genome shotgun (WGS) entry which is preliminary data.</text>
</comment>